<name>A0ABR0E717_ZASCE</name>
<proteinExistence type="predicted"/>
<reference evidence="2 3" key="1">
    <citation type="journal article" date="2023" name="G3 (Bethesda)">
        <title>A chromosome-level genome assembly of Zasmidium syzygii isolated from banana leaves.</title>
        <authorList>
            <person name="van Westerhoven A.C."/>
            <person name="Mehrabi R."/>
            <person name="Talebi R."/>
            <person name="Steentjes M.B.F."/>
            <person name="Corcolon B."/>
            <person name="Chong P.A."/>
            <person name="Kema G.H.J."/>
            <person name="Seidl M.F."/>
        </authorList>
    </citation>
    <scope>NUCLEOTIDE SEQUENCE [LARGE SCALE GENOMIC DNA]</scope>
    <source>
        <strain evidence="2 3">P124</strain>
    </source>
</reference>
<dbReference type="EMBL" id="JAXOVC010000009">
    <property type="protein sequence ID" value="KAK4497114.1"/>
    <property type="molecule type" value="Genomic_DNA"/>
</dbReference>
<evidence type="ECO:0000256" key="1">
    <source>
        <dbReference type="SAM" id="MobiDB-lite"/>
    </source>
</evidence>
<evidence type="ECO:0000313" key="2">
    <source>
        <dbReference type="EMBL" id="KAK4497114.1"/>
    </source>
</evidence>
<keyword evidence="3" id="KW-1185">Reference proteome</keyword>
<dbReference type="Pfam" id="PF10906">
    <property type="entry name" value="Mrx7"/>
    <property type="match status" value="1"/>
</dbReference>
<sequence>MAPWLRFLEAYMVQALLRTPAFHRAVEKVARQVHRIRHGIPPEELGGTRIDQPGEPGFSKHFVQELKTQLGYAEQQEAKGVVNSKGSLDARQQKSTVVEEEGADGAWKSAQRSAREEPKRGFMGEYMEALREQVKNNKNGG</sequence>
<accession>A0ABR0E717</accession>
<dbReference type="Proteomes" id="UP001305779">
    <property type="component" value="Unassembled WGS sequence"/>
</dbReference>
<gene>
    <name evidence="2" type="ORF">PRZ48_011564</name>
</gene>
<feature type="region of interest" description="Disordered" evidence="1">
    <location>
        <begin position="79"/>
        <end position="121"/>
    </location>
</feature>
<protein>
    <submittedName>
        <fullName evidence="2">Uncharacterized protein</fullName>
    </submittedName>
</protein>
<evidence type="ECO:0000313" key="3">
    <source>
        <dbReference type="Proteomes" id="UP001305779"/>
    </source>
</evidence>
<dbReference type="InterPro" id="IPR020301">
    <property type="entry name" value="Mrx7"/>
</dbReference>
<comment type="caution">
    <text evidence="2">The sequence shown here is derived from an EMBL/GenBank/DDBJ whole genome shotgun (WGS) entry which is preliminary data.</text>
</comment>
<organism evidence="2 3">
    <name type="scientific">Zasmidium cellare</name>
    <name type="common">Wine cellar mold</name>
    <name type="synonym">Racodium cellare</name>
    <dbReference type="NCBI Taxonomy" id="395010"/>
    <lineage>
        <taxon>Eukaryota</taxon>
        <taxon>Fungi</taxon>
        <taxon>Dikarya</taxon>
        <taxon>Ascomycota</taxon>
        <taxon>Pezizomycotina</taxon>
        <taxon>Dothideomycetes</taxon>
        <taxon>Dothideomycetidae</taxon>
        <taxon>Mycosphaerellales</taxon>
        <taxon>Mycosphaerellaceae</taxon>
        <taxon>Zasmidium</taxon>
    </lineage>
</organism>